<feature type="transmembrane region" description="Helical" evidence="6">
    <location>
        <begin position="61"/>
        <end position="80"/>
    </location>
</feature>
<dbReference type="GO" id="GO:0016020">
    <property type="term" value="C:membrane"/>
    <property type="evidence" value="ECO:0007669"/>
    <property type="project" value="UniProtKB-SubCell"/>
</dbReference>
<comment type="subcellular location">
    <subcellularLocation>
        <location evidence="1">Membrane</location>
        <topology evidence="1">Multi-pass membrane protein</topology>
    </subcellularLocation>
</comment>
<evidence type="ECO:0000256" key="2">
    <source>
        <dbReference type="ARBA" id="ARBA00022692"/>
    </source>
</evidence>
<gene>
    <name evidence="7" type="ORF">B0T16DRAFT_392359</name>
</gene>
<evidence type="ECO:0000256" key="4">
    <source>
        <dbReference type="ARBA" id="ARBA00023136"/>
    </source>
</evidence>
<keyword evidence="3 6" id="KW-1133">Transmembrane helix</keyword>
<protein>
    <submittedName>
        <fullName evidence="7">Uncharacterized protein</fullName>
    </submittedName>
</protein>
<comment type="caution">
    <text evidence="7">The sequence shown here is derived from an EMBL/GenBank/DDBJ whole genome shotgun (WGS) entry which is preliminary data.</text>
</comment>
<dbReference type="InterPro" id="IPR004254">
    <property type="entry name" value="AdipoR/HlyIII-related"/>
</dbReference>
<keyword evidence="4 6" id="KW-0472">Membrane</keyword>
<dbReference type="Pfam" id="PF03006">
    <property type="entry name" value="HlyIII"/>
    <property type="match status" value="1"/>
</dbReference>
<keyword evidence="5" id="KW-0479">Metal-binding</keyword>
<keyword evidence="8" id="KW-1185">Reference proteome</keyword>
<accession>A0AA39Y0Z9</accession>
<evidence type="ECO:0000256" key="5">
    <source>
        <dbReference type="PIRSR" id="PIRSR604254-1"/>
    </source>
</evidence>
<feature type="transmembrane region" description="Helical" evidence="6">
    <location>
        <begin position="137"/>
        <end position="160"/>
    </location>
</feature>
<dbReference type="EMBL" id="JAULSV010000005">
    <property type="protein sequence ID" value="KAK0643908.1"/>
    <property type="molecule type" value="Genomic_DNA"/>
</dbReference>
<evidence type="ECO:0000256" key="3">
    <source>
        <dbReference type="ARBA" id="ARBA00022989"/>
    </source>
</evidence>
<evidence type="ECO:0000313" key="7">
    <source>
        <dbReference type="EMBL" id="KAK0643908.1"/>
    </source>
</evidence>
<evidence type="ECO:0000256" key="1">
    <source>
        <dbReference type="ARBA" id="ARBA00004141"/>
    </source>
</evidence>
<name>A0AA39Y0Z9_9PEZI</name>
<dbReference type="GO" id="GO:0046872">
    <property type="term" value="F:metal ion binding"/>
    <property type="evidence" value="ECO:0007669"/>
    <property type="project" value="UniProtKB-KW"/>
</dbReference>
<dbReference type="PANTHER" id="PTHR20855:SF130">
    <property type="entry name" value="HAEMOLYSIN-III FAMILY PROTEIN"/>
    <property type="match status" value="1"/>
</dbReference>
<evidence type="ECO:0000313" key="8">
    <source>
        <dbReference type="Proteomes" id="UP001174936"/>
    </source>
</evidence>
<feature type="binding site" evidence="5">
    <location>
        <position position="119"/>
    </location>
    <ligand>
        <name>Zn(2+)</name>
        <dbReference type="ChEBI" id="CHEBI:29105"/>
    </ligand>
</feature>
<dbReference type="PANTHER" id="PTHR20855">
    <property type="entry name" value="ADIPOR/PROGESTIN RECEPTOR-RELATED"/>
    <property type="match status" value="1"/>
</dbReference>
<keyword evidence="5" id="KW-0862">Zinc</keyword>
<dbReference type="GO" id="GO:0038023">
    <property type="term" value="F:signaling receptor activity"/>
    <property type="evidence" value="ECO:0007669"/>
    <property type="project" value="TreeGrafter"/>
</dbReference>
<reference evidence="7" key="1">
    <citation type="submission" date="2023-06" db="EMBL/GenBank/DDBJ databases">
        <title>Genome-scale phylogeny and comparative genomics of the fungal order Sordariales.</title>
        <authorList>
            <consortium name="Lawrence Berkeley National Laboratory"/>
            <person name="Hensen N."/>
            <person name="Bonometti L."/>
            <person name="Westerberg I."/>
            <person name="Brannstrom I.O."/>
            <person name="Guillou S."/>
            <person name="Cros-Aarteil S."/>
            <person name="Calhoun S."/>
            <person name="Haridas S."/>
            <person name="Kuo A."/>
            <person name="Mondo S."/>
            <person name="Pangilinan J."/>
            <person name="Riley R."/>
            <person name="Labutti K."/>
            <person name="Andreopoulos B."/>
            <person name="Lipzen A."/>
            <person name="Chen C."/>
            <person name="Yanf M."/>
            <person name="Daum C."/>
            <person name="Ng V."/>
            <person name="Clum A."/>
            <person name="Steindorff A."/>
            <person name="Ohm R."/>
            <person name="Martin F."/>
            <person name="Silar P."/>
            <person name="Natvig D."/>
            <person name="Lalanne C."/>
            <person name="Gautier V."/>
            <person name="Ament-Velasquez S.L."/>
            <person name="Kruys A."/>
            <person name="Hutchinson M.I."/>
            <person name="Powell A.J."/>
            <person name="Barry K."/>
            <person name="Miller A.N."/>
            <person name="Grigoriev I.V."/>
            <person name="Debuchy R."/>
            <person name="Gladieux P."/>
            <person name="Thoren M.H."/>
            <person name="Johannesson H."/>
        </authorList>
    </citation>
    <scope>NUCLEOTIDE SEQUENCE</scope>
    <source>
        <strain evidence="7">SMH2532-1</strain>
    </source>
</reference>
<proteinExistence type="predicted"/>
<keyword evidence="2 6" id="KW-0812">Transmembrane</keyword>
<dbReference type="Proteomes" id="UP001174936">
    <property type="component" value="Unassembled WGS sequence"/>
</dbReference>
<feature type="transmembrane region" description="Helical" evidence="6">
    <location>
        <begin position="180"/>
        <end position="197"/>
    </location>
</feature>
<organism evidence="7 8">
    <name type="scientific">Cercophora newfieldiana</name>
    <dbReference type="NCBI Taxonomy" id="92897"/>
    <lineage>
        <taxon>Eukaryota</taxon>
        <taxon>Fungi</taxon>
        <taxon>Dikarya</taxon>
        <taxon>Ascomycota</taxon>
        <taxon>Pezizomycotina</taxon>
        <taxon>Sordariomycetes</taxon>
        <taxon>Sordariomycetidae</taxon>
        <taxon>Sordariales</taxon>
        <taxon>Lasiosphaeriaceae</taxon>
        <taxon>Cercophora</taxon>
    </lineage>
</organism>
<dbReference type="AlphaFoldDB" id="A0AA39Y0Z9"/>
<evidence type="ECO:0000256" key="6">
    <source>
        <dbReference type="SAM" id="Phobius"/>
    </source>
</evidence>
<sequence>MGLKSLENEAVQVLDQLVEIHNLPLWMQKEAHILRGYRPEFRSFRRCYHSLFYIHNETVNIWSHLLTGTGFLFFLAWTAAPEYYGGFSFADGDLRGVQFFLLAATPETNIFDIVQASYHCLSCHSEHVANQCLKLDLLGIVTGTTGTTIIFVGLGASGYFPILHAALSDRLTLDNFSLPHLTVTTLAFSLGTGLYVGRIPESWRPGKFDIWVS</sequence>
<dbReference type="GO" id="GO:0006882">
    <property type="term" value="P:intracellular zinc ion homeostasis"/>
    <property type="evidence" value="ECO:0007669"/>
    <property type="project" value="TreeGrafter"/>
</dbReference>